<reference evidence="2" key="1">
    <citation type="journal article" date="2019" name="Int. J. Syst. Evol. Microbiol.">
        <title>The Global Catalogue of Microorganisms (GCM) 10K type strain sequencing project: providing services to taxonomists for standard genome sequencing and annotation.</title>
        <authorList>
            <consortium name="The Broad Institute Genomics Platform"/>
            <consortium name="The Broad Institute Genome Sequencing Center for Infectious Disease"/>
            <person name="Wu L."/>
            <person name="Ma J."/>
        </authorList>
    </citation>
    <scope>NUCLEOTIDE SEQUENCE [LARGE SCALE GENOMIC DNA]</scope>
    <source>
        <strain evidence="2">KCTC 42473</strain>
    </source>
</reference>
<evidence type="ECO:0000313" key="2">
    <source>
        <dbReference type="Proteomes" id="UP001595539"/>
    </source>
</evidence>
<dbReference type="RefSeq" id="WP_377763495.1">
    <property type="nucleotide sequence ID" value="NZ_JBHRXY010000024.1"/>
</dbReference>
<sequence length="103" mass="11956">MIKKPLTTDDFLAARNCGEIGSREATRRIGHAGEHAERQHIDLHEAERVDVVFNLFDDLPFSHCGRLDRHQGIQTILVEDEPARMLRQALMRFKQTLDRGFWC</sequence>
<gene>
    <name evidence="1" type="ORF">ACFOM8_17710</name>
</gene>
<protein>
    <submittedName>
        <fullName evidence="1">Uncharacterized protein</fullName>
    </submittedName>
</protein>
<dbReference type="EMBL" id="JBHRXY010000024">
    <property type="protein sequence ID" value="MFC3631276.1"/>
    <property type="molecule type" value="Genomic_DNA"/>
</dbReference>
<keyword evidence="2" id="KW-1185">Reference proteome</keyword>
<comment type="caution">
    <text evidence="1">The sequence shown here is derived from an EMBL/GenBank/DDBJ whole genome shotgun (WGS) entry which is preliminary data.</text>
</comment>
<name>A0ABV7U861_9RHOB</name>
<accession>A0ABV7U861</accession>
<proteinExistence type="predicted"/>
<dbReference type="Proteomes" id="UP001595539">
    <property type="component" value="Unassembled WGS sequence"/>
</dbReference>
<evidence type="ECO:0000313" key="1">
    <source>
        <dbReference type="EMBL" id="MFC3631276.1"/>
    </source>
</evidence>
<organism evidence="1 2">
    <name type="scientific">Paracoccus angustae</name>
    <dbReference type="NCBI Taxonomy" id="1671480"/>
    <lineage>
        <taxon>Bacteria</taxon>
        <taxon>Pseudomonadati</taxon>
        <taxon>Pseudomonadota</taxon>
        <taxon>Alphaproteobacteria</taxon>
        <taxon>Rhodobacterales</taxon>
        <taxon>Paracoccaceae</taxon>
        <taxon>Paracoccus</taxon>
    </lineage>
</organism>